<keyword evidence="10" id="KW-1185">Reference proteome</keyword>
<dbReference type="Pfam" id="PF00528">
    <property type="entry name" value="BPD_transp_1"/>
    <property type="match status" value="1"/>
</dbReference>
<keyword evidence="5 7" id="KW-1133">Transmembrane helix</keyword>
<dbReference type="SUPFAM" id="SSF161098">
    <property type="entry name" value="MetI-like"/>
    <property type="match status" value="1"/>
</dbReference>
<gene>
    <name evidence="9" type="ORF">PAT3040_03420</name>
</gene>
<evidence type="ECO:0000313" key="10">
    <source>
        <dbReference type="Proteomes" id="UP000245202"/>
    </source>
</evidence>
<dbReference type="GO" id="GO:0055085">
    <property type="term" value="P:transmembrane transport"/>
    <property type="evidence" value="ECO:0007669"/>
    <property type="project" value="InterPro"/>
</dbReference>
<evidence type="ECO:0000259" key="8">
    <source>
        <dbReference type="PROSITE" id="PS50928"/>
    </source>
</evidence>
<keyword evidence="3" id="KW-1003">Cell membrane</keyword>
<dbReference type="EMBL" id="BDQX01000171">
    <property type="protein sequence ID" value="GBG08818.1"/>
    <property type="molecule type" value="Genomic_DNA"/>
</dbReference>
<dbReference type="Proteomes" id="UP000245202">
    <property type="component" value="Unassembled WGS sequence"/>
</dbReference>
<sequence length="303" mass="34585">MRITRSTIALFLLPAVVLYLCIFLYPTVRALLMSFFEIPNIASRMSDWSFIGFDNYWQLLHNSYFIDSAWNVFKIWLIGGIIVMVFAFLFAAILSSGVKGKSFWRSLVYLPNTVTPVVLSVVWLHYIFNSSYGFLTTVFRFLGLDGLADLQWTSDDHLFMSMLIAYCFGSIGYFMLLLNAGMERIPHDFYEAALLEGAGPLTKFFRITLPLLQDVFRMTLVLWTITAINFFVWSATFGQESPETMTPGYYMYIKVFGAKSSVYQESAFNVGAGATVGVIITVSILVISAIINFLFRRQERLEY</sequence>
<comment type="subcellular location">
    <subcellularLocation>
        <location evidence="1 7">Cell membrane</location>
        <topology evidence="1 7">Multi-pass membrane protein</topology>
    </subcellularLocation>
</comment>
<dbReference type="InterPro" id="IPR000515">
    <property type="entry name" value="MetI-like"/>
</dbReference>
<keyword evidence="2 7" id="KW-0813">Transport</keyword>
<feature type="transmembrane region" description="Helical" evidence="7">
    <location>
        <begin position="270"/>
        <end position="295"/>
    </location>
</feature>
<organism evidence="9 10">
    <name type="scientific">Paenibacillus agaridevorans</name>
    <dbReference type="NCBI Taxonomy" id="171404"/>
    <lineage>
        <taxon>Bacteria</taxon>
        <taxon>Bacillati</taxon>
        <taxon>Bacillota</taxon>
        <taxon>Bacilli</taxon>
        <taxon>Bacillales</taxon>
        <taxon>Paenibacillaceae</taxon>
        <taxon>Paenibacillus</taxon>
    </lineage>
</organism>
<comment type="similarity">
    <text evidence="7">Belongs to the binding-protein-dependent transport system permease family.</text>
</comment>
<feature type="domain" description="ABC transmembrane type-1" evidence="8">
    <location>
        <begin position="69"/>
        <end position="291"/>
    </location>
</feature>
<dbReference type="GO" id="GO:0005886">
    <property type="term" value="C:plasma membrane"/>
    <property type="evidence" value="ECO:0007669"/>
    <property type="project" value="UniProtKB-SubCell"/>
</dbReference>
<feature type="transmembrane region" description="Helical" evidence="7">
    <location>
        <begin position="107"/>
        <end position="128"/>
    </location>
</feature>
<keyword evidence="4 7" id="KW-0812">Transmembrane</keyword>
<comment type="caution">
    <text evidence="9">The sequence shown here is derived from an EMBL/GenBank/DDBJ whole genome shotgun (WGS) entry which is preliminary data.</text>
</comment>
<evidence type="ECO:0000256" key="3">
    <source>
        <dbReference type="ARBA" id="ARBA00022475"/>
    </source>
</evidence>
<evidence type="ECO:0000256" key="1">
    <source>
        <dbReference type="ARBA" id="ARBA00004651"/>
    </source>
</evidence>
<proteinExistence type="inferred from homology"/>
<feature type="transmembrane region" description="Helical" evidence="7">
    <location>
        <begin position="158"/>
        <end position="178"/>
    </location>
</feature>
<evidence type="ECO:0000256" key="5">
    <source>
        <dbReference type="ARBA" id="ARBA00022989"/>
    </source>
</evidence>
<evidence type="ECO:0000256" key="2">
    <source>
        <dbReference type="ARBA" id="ARBA00022448"/>
    </source>
</evidence>
<name>A0A2R5EUT9_9BACL</name>
<dbReference type="Gene3D" id="1.10.3720.10">
    <property type="entry name" value="MetI-like"/>
    <property type="match status" value="1"/>
</dbReference>
<dbReference type="AlphaFoldDB" id="A0A2R5EUT9"/>
<feature type="transmembrane region" description="Helical" evidence="7">
    <location>
        <begin position="215"/>
        <end position="235"/>
    </location>
</feature>
<reference evidence="9 10" key="1">
    <citation type="submission" date="2017-08" db="EMBL/GenBank/DDBJ databases">
        <title>Substantial Increase in Enzyme Production by Combined Drug-Resistance Mutations in Paenibacillus agaridevorans.</title>
        <authorList>
            <person name="Tanaka Y."/>
            <person name="Funane K."/>
            <person name="Hosaka T."/>
            <person name="Shiwa Y."/>
            <person name="Fujita N."/>
            <person name="Miyazaki T."/>
            <person name="Yoshikawa H."/>
            <person name="Murakami K."/>
            <person name="Kasahara K."/>
            <person name="Inaoka T."/>
            <person name="Hiraga Y."/>
            <person name="Ochi K."/>
        </authorList>
    </citation>
    <scope>NUCLEOTIDE SEQUENCE [LARGE SCALE GENOMIC DNA]</scope>
    <source>
        <strain evidence="9 10">T-3040</strain>
    </source>
</reference>
<evidence type="ECO:0000256" key="4">
    <source>
        <dbReference type="ARBA" id="ARBA00022692"/>
    </source>
</evidence>
<dbReference type="PROSITE" id="PS50928">
    <property type="entry name" value="ABC_TM1"/>
    <property type="match status" value="1"/>
</dbReference>
<dbReference type="PANTHER" id="PTHR43227">
    <property type="entry name" value="BLL4140 PROTEIN"/>
    <property type="match status" value="1"/>
</dbReference>
<dbReference type="PANTHER" id="PTHR43227:SF8">
    <property type="entry name" value="DIACETYLCHITOBIOSE UPTAKE SYSTEM PERMEASE PROTEIN DASB"/>
    <property type="match status" value="1"/>
</dbReference>
<feature type="transmembrane region" description="Helical" evidence="7">
    <location>
        <begin position="7"/>
        <end position="25"/>
    </location>
</feature>
<evidence type="ECO:0000313" key="9">
    <source>
        <dbReference type="EMBL" id="GBG08818.1"/>
    </source>
</evidence>
<feature type="transmembrane region" description="Helical" evidence="7">
    <location>
        <begin position="75"/>
        <end position="95"/>
    </location>
</feature>
<keyword evidence="6 7" id="KW-0472">Membrane</keyword>
<evidence type="ECO:0000256" key="6">
    <source>
        <dbReference type="ARBA" id="ARBA00023136"/>
    </source>
</evidence>
<dbReference type="CDD" id="cd06261">
    <property type="entry name" value="TM_PBP2"/>
    <property type="match status" value="1"/>
</dbReference>
<dbReference type="InterPro" id="IPR050809">
    <property type="entry name" value="UgpAE/MalFG_permease"/>
</dbReference>
<accession>A0A2R5EUT9</accession>
<protein>
    <submittedName>
        <fullName evidence="9">Sugar ABC transporter permease</fullName>
    </submittedName>
</protein>
<dbReference type="InterPro" id="IPR035906">
    <property type="entry name" value="MetI-like_sf"/>
</dbReference>
<dbReference type="RefSeq" id="WP_087566591.1">
    <property type="nucleotide sequence ID" value="NZ_BDQX01000171.1"/>
</dbReference>
<evidence type="ECO:0000256" key="7">
    <source>
        <dbReference type="RuleBase" id="RU363032"/>
    </source>
</evidence>